<dbReference type="RefSeq" id="WP_053342718.1">
    <property type="nucleotide sequence ID" value="NZ_LFPA01000005.1"/>
</dbReference>
<dbReference type="SUPFAM" id="SSF49401">
    <property type="entry name" value="Bacterial adhesins"/>
    <property type="match status" value="1"/>
</dbReference>
<evidence type="ECO:0000259" key="1">
    <source>
        <dbReference type="Pfam" id="PF01345"/>
    </source>
</evidence>
<feature type="domain" description="DUF11" evidence="1">
    <location>
        <begin position="2478"/>
        <end position="2587"/>
    </location>
</feature>
<feature type="domain" description="DUF11" evidence="1">
    <location>
        <begin position="895"/>
        <end position="993"/>
    </location>
</feature>
<feature type="domain" description="DUF11" evidence="1">
    <location>
        <begin position="2216"/>
        <end position="2317"/>
    </location>
</feature>
<feature type="domain" description="DUF11" evidence="1">
    <location>
        <begin position="1292"/>
        <end position="1391"/>
    </location>
</feature>
<evidence type="ECO:0000313" key="2">
    <source>
        <dbReference type="EMBL" id="NFF88216.1"/>
    </source>
</evidence>
<protein>
    <submittedName>
        <fullName evidence="2">DUF11 domain-containing protein</fullName>
    </submittedName>
</protein>
<dbReference type="Proteomes" id="UP000473681">
    <property type="component" value="Unassembled WGS sequence"/>
</dbReference>
<dbReference type="PANTHER" id="PTHR34819:SF3">
    <property type="entry name" value="CELL SURFACE PROTEIN"/>
    <property type="match status" value="1"/>
</dbReference>
<dbReference type="Pfam" id="PF01345">
    <property type="entry name" value="DUF11"/>
    <property type="match status" value="13"/>
</dbReference>
<evidence type="ECO:0000313" key="4">
    <source>
        <dbReference type="Proteomes" id="UP000473681"/>
    </source>
</evidence>
<dbReference type="Proteomes" id="UP000476820">
    <property type="component" value="Unassembled WGS sequence"/>
</dbReference>
<dbReference type="EMBL" id="SWOV01000024">
    <property type="protein sequence ID" value="NFF88216.1"/>
    <property type="molecule type" value="Genomic_DNA"/>
</dbReference>
<evidence type="ECO:0000313" key="5">
    <source>
        <dbReference type="Proteomes" id="UP000476820"/>
    </source>
</evidence>
<dbReference type="EMBL" id="SWVK01000025">
    <property type="protein sequence ID" value="NFN36556.1"/>
    <property type="molecule type" value="Genomic_DNA"/>
</dbReference>
<dbReference type="NCBIfam" id="TIGR01451">
    <property type="entry name" value="B_ant_repeat"/>
    <property type="match status" value="18"/>
</dbReference>
<feature type="domain" description="DUF11" evidence="1">
    <location>
        <begin position="2348"/>
        <end position="2445"/>
    </location>
</feature>
<feature type="domain" description="DUF11" evidence="1">
    <location>
        <begin position="1158"/>
        <end position="1269"/>
    </location>
</feature>
<dbReference type="PANTHER" id="PTHR34819">
    <property type="entry name" value="LARGE CYSTEINE-RICH PERIPLASMIC PROTEIN OMCB"/>
    <property type="match status" value="1"/>
</dbReference>
<evidence type="ECO:0000313" key="3">
    <source>
        <dbReference type="EMBL" id="NFN36556.1"/>
    </source>
</evidence>
<accession>A0A0L9Y5M6</accession>
<organism evidence="2 5">
    <name type="scientific">Clostridium botulinum</name>
    <dbReference type="NCBI Taxonomy" id="1491"/>
    <lineage>
        <taxon>Bacteria</taxon>
        <taxon>Bacillati</taxon>
        <taxon>Bacillota</taxon>
        <taxon>Clostridia</taxon>
        <taxon>Eubacteriales</taxon>
        <taxon>Clostridiaceae</taxon>
        <taxon>Clostridium</taxon>
    </lineage>
</organism>
<feature type="domain" description="DUF11" evidence="1">
    <location>
        <begin position="629"/>
        <end position="730"/>
    </location>
</feature>
<feature type="domain" description="DUF11" evidence="1">
    <location>
        <begin position="1817"/>
        <end position="1927"/>
    </location>
</feature>
<proteinExistence type="predicted"/>
<name>A0A0L9Y5M6_CLOBO</name>
<sequence>MSLTTRFSTIDKAILTSTGNTLVVCGSSSDININTSDMIKPNGSTTREWATAGSTAKINILSNSTILYAELIWYSTVASSSSGAVDVRSIQDDPITFTAPNGDIIYVTPQNTDSYTASTQSVNRFRSAEVTSTIKKYLGGNYTVSNVPTSIPSTGLSDTVAGWTLVVVYRNDLFKPQRVGFQSGIVVASNNQPYQATVTGFTTESNPDYLKGSLYLVCANGEPLSGTDNISIGPSFANLTTIGNPIGSPNINPLTAPNNPYNNFFSGQINVCNPLSDSMGLIDISGTNGTKNNDAFVPTQVIGARNKWDITNVDISNTLIPNQTLLAGQLNSNGVSSIQLLGVGTQVKAIGPDITASLLFYDPDGDSEYNVEVGEKIVYAVKIKNNGDELANNVILSMNINQYCSFVPDSIYINNSLQQGANITNGINVGSIDSHGVTNVIFTVKVNSLPPLDITSGYHLMYATANYNYQFISGVNTIVNYATTNTLPIIVESGQVNLVKSVSKTAAFVGDNLVYTTIITNTGTAIAKNLFFQDKIQNNCSFIERSVEIDDSSMVEFNPNIGFILPDLSPQESIKVVFSVKIDSLSPSTVVNNISNLTFGYMFNQQLALIEKTVFSNITSVQIEYSDIIAKRCNNNSYPTIGDTVTYTLNLTNVGNIPANNVQVLEPPVSGATFKTGSVKINNQAQAELNPFVGFNLSNPINPNETTTVSYDMLINTIKPGDTIDNTAQVPFKYQITPEQGQISTQKDSNTVETVANFVCMSINESVDKAYATINDDLYYTAIIENNGNIDAYNTIFLSNIQTETSFIANSVFINGVAYPGYNPNIGFSVGTVCSGDSVEVKYKVKVLTRPNPNIVYNQSDLVYNYLPDPNGSQISNTIYSNRVQTIINVASYTVTKMVNKYYAVLGENLVYTTQIVNTGTVNLTDIKFADNIPTFVTFYPGTVYIDGTNYPNYNPISGFSIDDLHPGDTTTITFAVTITESPDFGYVLNTSQLALTYIVNPNTPIITKTVYSNEVKTYVITGNLSINKITDKSYAKVGDTINYSFNVSNIGNTPLTNVDFTDIIPNGGEFISGSVSVNGVVKSSYNPNLGFIIGTLNVGQVCNISFNIIVKSIPTPNVIVNTATSSYTFTIDPNEQPETQTKISNSVTTVINKGDATLTKAVDKMYATIGETLTYTITAHNTGTVQLQNIVLNDIIQPGATFVEDSVVIDGVSKPGYNPNNGFNLNNIMSGGSSTIIFKSKVTSLPTPSQILNTAIISYKYYIDPNGSPTADSRTSNTVTTNITTSTVTNTKSVDKMYATIGDVLTYTSVISNSGNVDITNTNFTDIISSNTTFMTGSVTIDGEPYVDYNPNIGFTLGTIQPTKSVTVVFKASVSSVPDLGYVVNQSNVSYNYKLHLDKPDIIVGNALSNLVTTYINVGTVNITKAADRAYARINDVVNYTFNIVNTGNTLLKNISFKDIIQTESTFNPNSVYVNGVQKTEFNPNTGFSLDNIPVGEYATIAFSVTINAIPQPDGKLNNKGSVTYSYNVDPSATPITKTTDSNTTTVNVKDTIVTTTKSVDKSIAKLLDTLNFTVTVNNSGNVPVQHINFKDILDSNLLFTPQSVYINETQYSNYNPNNGFLLSDIQPGDTTTIKFATTIQTRPTNNIIYNYATIDYDYTVEQQVITGSMQTNTTQTYVATGELTVTKSVDEMYATLNDILGYTIVVKNTGSVNATNISLKDIIQSDASLVSQSVVIDGISEPTYDPNVGFSLTDLPLNASHTITFSAKVNSIPSTGEIDDTANVTFTYKLTPSDTPVTTTTPSNTVKTYINLGKLAVNKVVDKMYATIGDTINYTLTITNIGNTKCTNNFFTDIIQSDATFVSDSVVIDTTSQTGYNPNTGFNLPDIPAQGSVTVKFAVTVKTLPSDYILYNTGSVSYSYYIDPNGNPVSSLATSNTVATTINKGSLSVTKEVDKAYATIGDKISYTVSIINTGNVNASAINFRDVIPNGLTFVTNSVKINGVNYPGYNPYQSFSLGLLLPGDSVIVKFDATVTSLPNPSLVYNTANVVFSYYIDPTGSILVNQVDSNTVTTQINLGALNITKSVNKGYATHGDVLTYSFTLNNIGNVDLSNVIFLDNLQSDINFNSGSVIVNGKTQSDYDPTIGFNLGTILTLGSVTVSFTVTIIQNPTHQSVINFATGTFSYKIDPNGQIYTSSNTSNSVSTIIIMPSLAGTKVVDLAYATIQDTLNYSIVFKNTGNTKLTSLFFEDTLSNGAVFKAGSVTVDGVSYSNYDPTLGFNLPDLIAGNTTNINFQATVTLLPTPPQVTNYAVSNGLYKIDPAGSTYSISATTNTVTTNINLGNLTNVKSVDKMYAKVGDTLTYTSVITNTGNITASNIQFLDTLQAELTYISGTVTIGGVLYPSLDPTVGFSLSNLAPNQSVTVTFEASIKALPVPPQVNNKSQAQFSYKIDPNGITLTSTAFSNLVTTQVVKGVLNATKIVDKPIATVGDILTYTVTLINAGNVIDNNVFFQDTPSIGATFKSGTVTVNGQSQSSYDPTVGFSLGDIGIGQVVTVAFQATVVSVPPSNNVTNQATINFKFVVDPKEQPYSQTSYSNTVTTNIALGKLDVTKAVDKKFATIGDKLTYTVTIVNIGNINATNVLFIDPTPANSVFVTGSVTINGLSHIGYNPSAGFTLDTMIPGQIITVVYQVQVVNMC</sequence>
<feature type="domain" description="DUF11" evidence="1">
    <location>
        <begin position="1949"/>
        <end position="2053"/>
    </location>
</feature>
<dbReference type="OrthoDB" id="21834at2"/>
<dbReference type="InterPro" id="IPR051172">
    <property type="entry name" value="Chlamydia_OmcB"/>
</dbReference>
<comment type="caution">
    <text evidence="2">The sequence shown here is derived from an EMBL/GenBank/DDBJ whole genome shotgun (WGS) entry which is preliminary data.</text>
</comment>
<dbReference type="InterPro" id="IPR001434">
    <property type="entry name" value="OmcB-like_DUF11"/>
</dbReference>
<feature type="domain" description="DUF11" evidence="1">
    <location>
        <begin position="1685"/>
        <end position="1787"/>
    </location>
</feature>
<feature type="domain" description="DUF11" evidence="1">
    <location>
        <begin position="2081"/>
        <end position="2191"/>
    </location>
</feature>
<reference evidence="4 5" key="1">
    <citation type="submission" date="2019-04" db="EMBL/GenBank/DDBJ databases">
        <title>Genome sequencing of Clostridium botulinum Groups I-IV and Clostridium butyricum.</title>
        <authorList>
            <person name="Brunt J."/>
            <person name="Van Vliet A.H.M."/>
            <person name="Stringer S.C."/>
            <person name="Carter A.T."/>
            <person name="Peck M.W."/>
        </authorList>
    </citation>
    <scope>NUCLEOTIDE SEQUENCE [LARGE SCALE GENOMIC DNA]</scope>
    <source>
        <strain evidence="2 5">1605</strain>
        <strain evidence="3 4">CB-K-33E</strain>
    </source>
</reference>
<dbReference type="InterPro" id="IPR008966">
    <property type="entry name" value="Adhesion_dom_sf"/>
</dbReference>
<dbReference type="InterPro" id="IPR047589">
    <property type="entry name" value="DUF11_rpt"/>
</dbReference>
<feature type="domain" description="DUF11" evidence="1">
    <location>
        <begin position="1025"/>
        <end position="1141"/>
    </location>
</feature>
<dbReference type="Gene3D" id="2.60.40.740">
    <property type="match status" value="7"/>
</dbReference>
<feature type="domain" description="DUF11" evidence="1">
    <location>
        <begin position="2609"/>
        <end position="2696"/>
    </location>
</feature>
<gene>
    <name evidence="2" type="ORF">FC774_10090</name>
    <name evidence="3" type="ORF">FDB51_15880</name>
</gene>